<reference evidence="1" key="1">
    <citation type="submission" date="2022-01" db="EMBL/GenBank/DDBJ databases">
        <title>Novel species in genus Dyadobacter.</title>
        <authorList>
            <person name="Ma C."/>
        </authorList>
    </citation>
    <scope>NUCLEOTIDE SEQUENCE</scope>
    <source>
        <strain evidence="1">CY357</strain>
    </source>
</reference>
<organism evidence="1 2">
    <name type="scientific">Dyadobacter chenhuakuii</name>
    <dbReference type="NCBI Taxonomy" id="2909339"/>
    <lineage>
        <taxon>Bacteria</taxon>
        <taxon>Pseudomonadati</taxon>
        <taxon>Bacteroidota</taxon>
        <taxon>Cytophagia</taxon>
        <taxon>Cytophagales</taxon>
        <taxon>Spirosomataceae</taxon>
        <taxon>Dyadobacter</taxon>
    </lineage>
</organism>
<proteinExistence type="predicted"/>
<dbReference type="RefSeq" id="WP_235178228.1">
    <property type="nucleotide sequence ID" value="NZ_JAKFFV010000008.1"/>
</dbReference>
<dbReference type="PROSITE" id="PS51257">
    <property type="entry name" value="PROKAR_LIPOPROTEIN"/>
    <property type="match status" value="1"/>
</dbReference>
<name>A0A9X1QFK0_9BACT</name>
<gene>
    <name evidence="1" type="ORF">L0661_14055</name>
</gene>
<dbReference type="EMBL" id="JAKFFV010000008">
    <property type="protein sequence ID" value="MCF2499443.1"/>
    <property type="molecule type" value="Genomic_DNA"/>
</dbReference>
<accession>A0A9X1QFK0</accession>
<comment type="caution">
    <text evidence="1">The sequence shown here is derived from an EMBL/GenBank/DDBJ whole genome shotgun (WGS) entry which is preliminary data.</text>
</comment>
<sequence length="336" mass="38466">MFLPRFALFCFLISVSFVSCNKDKRLESDTSEAVVNVQSENLDQALFACKSVKDVENFLDARPYLAKEYFASSQMDPRQLATRLFNISQNPDFQAFRSQLDSLIGDRKHNILDPLAEAFKQIKYHYPAFEAPKVQFLVTGFTGTDLYITDSRIIIGLDYFGGPSAMYRPDVFDYQLRRYQKEYIVPSIVFFESNRFNKIDPTDKTLLADMIGYGKGYAFVKQIMPTAEDSLVIGYSADNLRRTDASQQQIWAYFIAGKLLYESAEMKKKKFIEERPFTTEIGQKVPGAIARWVGWRIVNRFRAENPGVTLSELMGMENAAQILQESGYNGEPDEVE</sequence>
<dbReference type="Proteomes" id="UP001139411">
    <property type="component" value="Unassembled WGS sequence"/>
</dbReference>
<dbReference type="AlphaFoldDB" id="A0A9X1QFK0"/>
<dbReference type="InterPro" id="IPR019853">
    <property type="entry name" value="GldB-like"/>
</dbReference>
<dbReference type="Pfam" id="PF25594">
    <property type="entry name" value="GldB_lipo"/>
    <property type="match status" value="1"/>
</dbReference>
<evidence type="ECO:0000313" key="2">
    <source>
        <dbReference type="Proteomes" id="UP001139411"/>
    </source>
</evidence>
<evidence type="ECO:0000313" key="1">
    <source>
        <dbReference type="EMBL" id="MCF2499443.1"/>
    </source>
</evidence>
<protein>
    <submittedName>
        <fullName evidence="1">Gliding motility protein</fullName>
    </submittedName>
</protein>